<feature type="transmembrane region" description="Helical" evidence="6">
    <location>
        <begin position="298"/>
        <end position="316"/>
    </location>
</feature>
<dbReference type="OrthoDB" id="7320983at2"/>
<feature type="domain" description="Histidine kinase" evidence="7">
    <location>
        <begin position="371"/>
        <end position="581"/>
    </location>
</feature>
<dbReference type="InterPro" id="IPR036890">
    <property type="entry name" value="HATPase_C_sf"/>
</dbReference>
<keyword evidence="5 8" id="KW-0418">Kinase</keyword>
<dbReference type="GO" id="GO:0000155">
    <property type="term" value="F:phosphorelay sensor kinase activity"/>
    <property type="evidence" value="ECO:0007669"/>
    <property type="project" value="InterPro"/>
</dbReference>
<dbReference type="CDD" id="cd12915">
    <property type="entry name" value="PDC2_DGC_like"/>
    <property type="match status" value="1"/>
</dbReference>
<dbReference type="InterPro" id="IPR003594">
    <property type="entry name" value="HATPase_dom"/>
</dbReference>
<proteinExistence type="predicted"/>
<evidence type="ECO:0000256" key="2">
    <source>
        <dbReference type="ARBA" id="ARBA00012438"/>
    </source>
</evidence>
<dbReference type="SMART" id="SM00387">
    <property type="entry name" value="HATPase_c"/>
    <property type="match status" value="1"/>
</dbReference>
<dbReference type="PANTHER" id="PTHR43304">
    <property type="entry name" value="PHYTOCHROME-LIKE PROTEIN CPH1"/>
    <property type="match status" value="1"/>
</dbReference>
<dbReference type="STRING" id="80876.SAMN05421779_106205"/>
<dbReference type="Proteomes" id="UP000185678">
    <property type="component" value="Unassembled WGS sequence"/>
</dbReference>
<dbReference type="SUPFAM" id="SSF55874">
    <property type="entry name" value="ATPase domain of HSP90 chaperone/DNA topoisomerase II/histidine kinase"/>
    <property type="match status" value="1"/>
</dbReference>
<dbReference type="EMBL" id="FTOA01000006">
    <property type="protein sequence ID" value="SIT07912.1"/>
    <property type="molecule type" value="Genomic_DNA"/>
</dbReference>
<dbReference type="Gene3D" id="3.30.450.20">
    <property type="entry name" value="PAS domain"/>
    <property type="match status" value="2"/>
</dbReference>
<keyword evidence="6" id="KW-1133">Transmembrane helix</keyword>
<accession>A0A1N7PBC8</accession>
<reference evidence="8 9" key="1">
    <citation type="submission" date="2017-01" db="EMBL/GenBank/DDBJ databases">
        <authorList>
            <person name="Mah S.A."/>
            <person name="Swanson W.J."/>
            <person name="Moy G.W."/>
            <person name="Vacquier V.D."/>
        </authorList>
    </citation>
    <scope>NUCLEOTIDE SEQUENCE [LARGE SCALE GENOMIC DNA]</scope>
    <source>
        <strain evidence="8 9">DSM 11589</strain>
    </source>
</reference>
<dbReference type="Gene3D" id="3.30.565.10">
    <property type="entry name" value="Histidine kinase-like ATPase, C-terminal domain"/>
    <property type="match status" value="1"/>
</dbReference>
<name>A0A1N7PBC8_9PROT</name>
<dbReference type="Pfam" id="PF02518">
    <property type="entry name" value="HATPase_c"/>
    <property type="match status" value="1"/>
</dbReference>
<dbReference type="CDD" id="cd12914">
    <property type="entry name" value="PDC1_DGC_like"/>
    <property type="match status" value="1"/>
</dbReference>
<dbReference type="SMART" id="SM00388">
    <property type="entry name" value="HisKA"/>
    <property type="match status" value="1"/>
</dbReference>
<evidence type="ECO:0000256" key="4">
    <source>
        <dbReference type="ARBA" id="ARBA00022679"/>
    </source>
</evidence>
<keyword evidence="6" id="KW-0472">Membrane</keyword>
<organism evidence="8 9">
    <name type="scientific">Insolitispirillum peregrinum</name>
    <dbReference type="NCBI Taxonomy" id="80876"/>
    <lineage>
        <taxon>Bacteria</taxon>
        <taxon>Pseudomonadati</taxon>
        <taxon>Pseudomonadota</taxon>
        <taxon>Alphaproteobacteria</taxon>
        <taxon>Rhodospirillales</taxon>
        <taxon>Novispirillaceae</taxon>
        <taxon>Insolitispirillum</taxon>
    </lineage>
</organism>
<dbReference type="Gene3D" id="1.10.287.130">
    <property type="match status" value="1"/>
</dbReference>
<dbReference type="InterPro" id="IPR052162">
    <property type="entry name" value="Sensor_kinase/Photoreceptor"/>
</dbReference>
<dbReference type="PROSITE" id="PS50109">
    <property type="entry name" value="HIS_KIN"/>
    <property type="match status" value="1"/>
</dbReference>
<dbReference type="RefSeq" id="WP_076401509.1">
    <property type="nucleotide sequence ID" value="NZ_FTOA01000006.1"/>
</dbReference>
<evidence type="ECO:0000256" key="1">
    <source>
        <dbReference type="ARBA" id="ARBA00000085"/>
    </source>
</evidence>
<comment type="catalytic activity">
    <reaction evidence="1">
        <text>ATP + protein L-histidine = ADP + protein N-phospho-L-histidine.</text>
        <dbReference type="EC" id="2.7.13.3"/>
    </reaction>
</comment>
<evidence type="ECO:0000256" key="6">
    <source>
        <dbReference type="SAM" id="Phobius"/>
    </source>
</evidence>
<evidence type="ECO:0000313" key="8">
    <source>
        <dbReference type="EMBL" id="SIT07912.1"/>
    </source>
</evidence>
<feature type="transmembrane region" description="Helical" evidence="6">
    <location>
        <begin position="18"/>
        <end position="41"/>
    </location>
</feature>
<gene>
    <name evidence="8" type="ORF">SAMN05421779_106205</name>
</gene>
<dbReference type="InterPro" id="IPR054327">
    <property type="entry name" value="His-kinase-like_sensor"/>
</dbReference>
<evidence type="ECO:0000256" key="5">
    <source>
        <dbReference type="ARBA" id="ARBA00022777"/>
    </source>
</evidence>
<dbReference type="EC" id="2.7.13.3" evidence="2"/>
<dbReference type="InterPro" id="IPR005467">
    <property type="entry name" value="His_kinase_dom"/>
</dbReference>
<dbReference type="SUPFAM" id="SSF47384">
    <property type="entry name" value="Homodimeric domain of signal transducing histidine kinase"/>
    <property type="match status" value="1"/>
</dbReference>
<dbReference type="AlphaFoldDB" id="A0A1N7PBC8"/>
<evidence type="ECO:0000256" key="3">
    <source>
        <dbReference type="ARBA" id="ARBA00022553"/>
    </source>
</evidence>
<protein>
    <recommendedName>
        <fullName evidence="2">histidine kinase</fullName>
        <ecNumber evidence="2">2.7.13.3</ecNumber>
    </recommendedName>
</protein>
<dbReference type="Pfam" id="PF22588">
    <property type="entry name" value="dCache_1_like"/>
    <property type="match status" value="1"/>
</dbReference>
<keyword evidence="6" id="KW-0812">Transmembrane</keyword>
<evidence type="ECO:0000259" key="7">
    <source>
        <dbReference type="PROSITE" id="PS50109"/>
    </source>
</evidence>
<evidence type="ECO:0000313" key="9">
    <source>
        <dbReference type="Proteomes" id="UP000185678"/>
    </source>
</evidence>
<keyword evidence="4" id="KW-0808">Transferase</keyword>
<keyword evidence="3" id="KW-0597">Phosphoprotein</keyword>
<sequence>MTAQDLVEPQSVQSPTPWWSRLVAGLFLLILGSALAAQLWLARAADLANAEQMVQSMAVAIAQNIGGSVRSVDSLLVDMAVSVAEGSWEDPANRLRFEGRLSAFPELLWVGVTGMDGMVSGYPVPAFSGAPWRASASHRDYFRVFAGGDPAGGNGGRLHVGLPAIGQITGERTIHLSRAILKDSKVIGIMVAAVSADYYAGQLGITLLDSDGASAVLRSDGLMMARAPAHAEKFGINISSSDLFTKWLPREKQGVVRLISKADGNDKLLSYQQLDRYPLVVTSGVSLQKALTTWNRMMVVEVTGFILFSGAVIYWASMSDLRNGAILRHRETLKQAVAEQTADLERAKSLAERRAEDITSLNLKLSRLAQVTAHDLQEPVRRMVSFSQLLRRRLHQLSEEAEADLRYIEDGGKRLKMTLEGFRQYTELLGGTPVFEGVPLRDCVELALEPLREAIAAGGGEVRIGSLPSVPADRSFLTLAIARLIDNAWRYRDTERPARITISGGQDDTGWWLAIEDNGQGLPTVMDQWILNPVAVSQGPGERSGMGLAFCQAVAEIHGGHLEAERLPEGTRFILRGHFPDIS</sequence>
<keyword evidence="9" id="KW-1185">Reference proteome</keyword>
<dbReference type="InterPro" id="IPR036097">
    <property type="entry name" value="HisK_dim/P_sf"/>
</dbReference>
<dbReference type="PANTHER" id="PTHR43304:SF1">
    <property type="entry name" value="PAC DOMAIN-CONTAINING PROTEIN"/>
    <property type="match status" value="1"/>
</dbReference>
<dbReference type="InterPro" id="IPR003661">
    <property type="entry name" value="HisK_dim/P_dom"/>
</dbReference>